<proteinExistence type="predicted"/>
<dbReference type="EMBL" id="VIEB01000078">
    <property type="protein sequence ID" value="TQE07941.1"/>
    <property type="molecule type" value="Genomic_DNA"/>
</dbReference>
<sequence length="149" mass="16503">MAKVFLSYSQKAMIRRAYRSAPVFGRVQESVAMFRRAIRGEAEAQAKAKSESVQGKNSGQNVTVNVLVFWDGKSVTIHPADSQPFEANMIQARYYDDHVGYITLQGFNEDGRPTRISVQKAIEVGAETVHQDSARLGLANFLPEADDGH</sequence>
<dbReference type="Proteomes" id="UP000315295">
    <property type="component" value="Unassembled WGS sequence"/>
</dbReference>
<reference evidence="1 2" key="1">
    <citation type="journal article" date="2019" name="G3 (Bethesda)">
        <title>Sequencing of a Wild Apple (Malus baccata) Genome Unravels the Differences Between Cultivated and Wild Apple Species Regarding Disease Resistance and Cold Tolerance.</title>
        <authorList>
            <person name="Chen X."/>
        </authorList>
    </citation>
    <scope>NUCLEOTIDE SEQUENCE [LARGE SCALE GENOMIC DNA]</scope>
    <source>
        <strain evidence="2">cv. Shandingzi</strain>
        <tissue evidence="1">Leaves</tissue>
    </source>
</reference>
<dbReference type="STRING" id="106549.A0A540NA63"/>
<comment type="caution">
    <text evidence="1">The sequence shown here is derived from an EMBL/GenBank/DDBJ whole genome shotgun (WGS) entry which is preliminary data.</text>
</comment>
<organism evidence="1 2">
    <name type="scientific">Malus baccata</name>
    <name type="common">Siberian crab apple</name>
    <name type="synonym">Pyrus baccata</name>
    <dbReference type="NCBI Taxonomy" id="106549"/>
    <lineage>
        <taxon>Eukaryota</taxon>
        <taxon>Viridiplantae</taxon>
        <taxon>Streptophyta</taxon>
        <taxon>Embryophyta</taxon>
        <taxon>Tracheophyta</taxon>
        <taxon>Spermatophyta</taxon>
        <taxon>Magnoliopsida</taxon>
        <taxon>eudicotyledons</taxon>
        <taxon>Gunneridae</taxon>
        <taxon>Pentapetalae</taxon>
        <taxon>rosids</taxon>
        <taxon>fabids</taxon>
        <taxon>Rosales</taxon>
        <taxon>Rosaceae</taxon>
        <taxon>Amygdaloideae</taxon>
        <taxon>Maleae</taxon>
        <taxon>Malus</taxon>
    </lineage>
</organism>
<evidence type="ECO:0000313" key="1">
    <source>
        <dbReference type="EMBL" id="TQE07941.1"/>
    </source>
</evidence>
<evidence type="ECO:0000313" key="2">
    <source>
        <dbReference type="Proteomes" id="UP000315295"/>
    </source>
</evidence>
<gene>
    <name evidence="1" type="ORF">C1H46_006474</name>
</gene>
<keyword evidence="2" id="KW-1185">Reference proteome</keyword>
<accession>A0A540NA63</accession>
<dbReference type="AlphaFoldDB" id="A0A540NA63"/>
<name>A0A540NA63_MALBA</name>
<protein>
    <submittedName>
        <fullName evidence="1">Uncharacterized protein</fullName>
    </submittedName>
</protein>